<accession>A0AA97HPW3</accession>
<dbReference type="Proteomes" id="UP001302486">
    <property type="component" value="Chromosome"/>
</dbReference>
<reference evidence="3" key="1">
    <citation type="submission" date="2024-06" db="EMBL/GenBank/DDBJ databases">
        <title>Hwangdonia haimaensis gen. nov., sp. nov., a member of the family Flavobacteriaceae isolated from the haima cold seep.</title>
        <authorList>
            <person name="Li J."/>
        </authorList>
    </citation>
    <scope>NUCLEOTIDE SEQUENCE [LARGE SCALE GENOMIC DNA]</scope>
    <source>
        <strain evidence="3">SCSIO 19198</strain>
    </source>
</reference>
<keyword evidence="3" id="KW-1185">Reference proteome</keyword>
<evidence type="ECO:0000313" key="3">
    <source>
        <dbReference type="Proteomes" id="UP001302486"/>
    </source>
</evidence>
<feature type="chain" id="PRO_5041666176" evidence="1">
    <location>
        <begin position="24"/>
        <end position="250"/>
    </location>
</feature>
<evidence type="ECO:0000313" key="2">
    <source>
        <dbReference type="EMBL" id="WOD43067.1"/>
    </source>
</evidence>
<keyword evidence="1" id="KW-0732">Signal</keyword>
<gene>
    <name evidence="2" type="ORF">RNZ46_13830</name>
</gene>
<protein>
    <submittedName>
        <fullName evidence="2">Uncharacterized protein</fullName>
    </submittedName>
</protein>
<feature type="signal peptide" evidence="1">
    <location>
        <begin position="1"/>
        <end position="23"/>
    </location>
</feature>
<dbReference type="EMBL" id="CP136521">
    <property type="protein sequence ID" value="WOD43067.1"/>
    <property type="molecule type" value="Genomic_DNA"/>
</dbReference>
<evidence type="ECO:0000256" key="1">
    <source>
        <dbReference type="SAM" id="SignalP"/>
    </source>
</evidence>
<name>A0AA97HPW3_9FLAO</name>
<sequence>MKTIKTTMLLASMLCLTLNFSMAQQAYQVHQDNVKPSKFMEYEKIAKEFQAASVEHNVQTSWFTAASNDFKYFYITPIENFAELDKRPFADMAKAMGDKFGELFDRFDACYDSHGTYVIVKDDALSYSPAEDAKPAEDENYRTWFYMYYTPANAKKIREGMKAVKALFKSKGSMEYYNVYRNGFGQIENYYLVSIPAKDAIDSAKRGEANKEVLGPDRWDTFAKVMNYTTRTEEYTGEMRPDLSYSPKEE</sequence>
<proteinExistence type="predicted"/>
<dbReference type="KEGG" id="hws:RNZ46_13830"/>
<organism evidence="2 3">
    <name type="scientific">Hwangdonia lutea</name>
    <dbReference type="NCBI Taxonomy" id="3075823"/>
    <lineage>
        <taxon>Bacteria</taxon>
        <taxon>Pseudomonadati</taxon>
        <taxon>Bacteroidota</taxon>
        <taxon>Flavobacteriia</taxon>
        <taxon>Flavobacteriales</taxon>
        <taxon>Flavobacteriaceae</taxon>
        <taxon>Hwangdonia</taxon>
    </lineage>
</organism>
<dbReference type="RefSeq" id="WP_316982755.1">
    <property type="nucleotide sequence ID" value="NZ_CP136521.1"/>
</dbReference>
<dbReference type="AlphaFoldDB" id="A0AA97HPW3"/>